<evidence type="ECO:0000313" key="4">
    <source>
        <dbReference type="Proteomes" id="UP000017200"/>
    </source>
</evidence>
<keyword evidence="4" id="KW-1185">Reference proteome</keyword>
<evidence type="ECO:0000313" key="2">
    <source>
        <dbReference type="EMBL" id="KDE02198.1"/>
    </source>
</evidence>
<dbReference type="OrthoDB" id="2260786at2759"/>
<name>U5HJQ3_USTV1</name>
<dbReference type="InterPro" id="IPR027417">
    <property type="entry name" value="P-loop_NTPase"/>
</dbReference>
<evidence type="ECO:0008006" key="5">
    <source>
        <dbReference type="Google" id="ProtNLM"/>
    </source>
</evidence>
<dbReference type="InParanoid" id="U5HJQ3"/>
<dbReference type="Proteomes" id="UP000017200">
    <property type="component" value="Unassembled WGS sequence"/>
</dbReference>
<feature type="compositionally biased region" description="Acidic residues" evidence="1">
    <location>
        <begin position="739"/>
        <end position="753"/>
    </location>
</feature>
<dbReference type="EMBL" id="AEIJ01001162">
    <property type="status" value="NOT_ANNOTATED_CDS"/>
    <property type="molecule type" value="Genomic_DNA"/>
</dbReference>
<gene>
    <name evidence="2" type="ORF">MVLG_07232</name>
</gene>
<dbReference type="HOGENOM" id="CLU_367296_0_0_1"/>
<sequence length="759" mass="85322">MEVLPNERIVFTDPTWRINSHGRTDLSVAAGVRLLAISAATGLGKSTFIRSILNDRLRATVCAMSYRESIAKYQAQEWNLTNYKEDGAFTEHNVARISTCIHSITRIPTHMAYDIVVLDEADAIRMSLGDSTMDRRYHLVYQRLCGIMRSASLVILLQSDLSQDVVTWASDLCMVDAEDRSFVQRSCIMTPRRLYPMASSDDLGVVLAQLQHFYKSNWDPRRSRARFPTLVFCTQKTFAASLYAMFKGFCTPEQRPGIRLVTRDTCAQDDWVQGFIKDPNAETSGADIVFASPVLSAGLSLDCHYTAGFYFLHKGIIAHDAEYQMTQRLRHQARTDEMHAYVYAYIEKGCGDENLASKERLSQMYFSLVSTARTDAGMGLGLGGAGSFRLKIQAEAAAEFADSRNRHAWLWQERYNGHVLVKIGGAEVPITSSEAERANLLAVLNKYVRNRSICVANWHLEDPLADLRAVADGELHAEVASQVLFEASIKADMLMDALIRSNRFKHDILRDVAVRLQHECTAHHAPWLGAFAFDRWLSLVLFETGLKKDPWKWRSKAIGGVSRHASALAGSELLRAMQKFLYTDFAIDGDRDLGIIAPGDTIDLSEGSEDERRIMEFRLRCANPQSAEYRLWNATNQKKIVAGDKGVYNTAYKFIKRVYHLGCGVPLRRSADGSGATWSSDYLNCTVLALLATRQDSLIEDWHMLRSYDLDCAVERAEAILDEWSHSNVMPMDVEDVEDVEDEAGEGEGDVDELLPRLQ</sequence>
<evidence type="ECO:0000313" key="3">
    <source>
        <dbReference type="EnsemblFungi" id="MVLG_07232T0"/>
    </source>
</evidence>
<reference evidence="3" key="4">
    <citation type="submission" date="2015-06" db="UniProtKB">
        <authorList>
            <consortium name="EnsemblFungi"/>
        </authorList>
    </citation>
    <scope>IDENTIFICATION</scope>
</reference>
<dbReference type="SUPFAM" id="SSF52540">
    <property type="entry name" value="P-loop containing nucleoside triphosphate hydrolases"/>
    <property type="match status" value="1"/>
</dbReference>
<reference evidence="4" key="1">
    <citation type="submission" date="2010-11" db="EMBL/GenBank/DDBJ databases">
        <title>The genome sequence of Microbotryum violaceum strain p1A1 Lamole.</title>
        <authorList>
            <person name="Cuomo C."/>
            <person name="Perlin M."/>
            <person name="Young S.K."/>
            <person name="Zeng Q."/>
            <person name="Gargeya S."/>
            <person name="Alvarado L."/>
            <person name="Berlin A."/>
            <person name="Chapman S.B."/>
            <person name="Chen Z."/>
            <person name="Freedman E."/>
            <person name="Gellesch M."/>
            <person name="Goldberg J."/>
            <person name="Griggs A."/>
            <person name="Gujja S."/>
            <person name="Heilman E."/>
            <person name="Heiman D."/>
            <person name="Howarth C."/>
            <person name="Mehta T."/>
            <person name="Neiman D."/>
            <person name="Pearson M."/>
            <person name="Roberts A."/>
            <person name="Saif S."/>
            <person name="Shea T."/>
            <person name="Shenoy N."/>
            <person name="Sisk P."/>
            <person name="Stolte C."/>
            <person name="Sykes S."/>
            <person name="White J."/>
            <person name="Yandava C."/>
            <person name="Haas B."/>
            <person name="Nusbaum C."/>
            <person name="Birren B."/>
        </authorList>
    </citation>
    <scope>NUCLEOTIDE SEQUENCE [LARGE SCALE GENOMIC DNA]</scope>
    <source>
        <strain evidence="4">p1A1 Lamole</strain>
    </source>
</reference>
<evidence type="ECO:0000256" key="1">
    <source>
        <dbReference type="SAM" id="MobiDB-lite"/>
    </source>
</evidence>
<proteinExistence type="predicted"/>
<organism evidence="2">
    <name type="scientific">Microbotryum lychnidis-dioicae (strain p1A1 Lamole / MvSl-1064)</name>
    <name type="common">Anther smut fungus</name>
    <dbReference type="NCBI Taxonomy" id="683840"/>
    <lineage>
        <taxon>Eukaryota</taxon>
        <taxon>Fungi</taxon>
        <taxon>Dikarya</taxon>
        <taxon>Basidiomycota</taxon>
        <taxon>Pucciniomycotina</taxon>
        <taxon>Microbotryomycetes</taxon>
        <taxon>Microbotryales</taxon>
        <taxon>Microbotryaceae</taxon>
        <taxon>Microbotryum</taxon>
    </lineage>
</organism>
<reference evidence="2" key="2">
    <citation type="submission" date="2010-11" db="EMBL/GenBank/DDBJ databases">
        <authorList>
            <consortium name="The Broad Institute Genome Sequencing Platform"/>
            <person name="Earl A."/>
            <person name="Ward D."/>
            <person name="Feldgarden M."/>
            <person name="Gevers D."/>
            <person name="Butler R."/>
            <person name="Young S.K."/>
            <person name="Zeng Q."/>
            <person name="Gargeya S."/>
            <person name="Fitzgerald M."/>
            <person name="Haas B."/>
            <person name="Abouelleil A."/>
            <person name="Alvarado L."/>
            <person name="Arachchi H.M."/>
            <person name="Berlin A."/>
            <person name="Brown A."/>
            <person name="Chapman S.B."/>
            <person name="Chen Z."/>
            <person name="Dunbar C."/>
            <person name="Freedman E."/>
            <person name="Gearin G."/>
            <person name="Gellesch M."/>
            <person name="Goldberg J."/>
            <person name="Griggs A."/>
            <person name="Gujja S."/>
            <person name="Heilman E."/>
            <person name="Heiman D."/>
            <person name="Howarth C."/>
            <person name="Larson L."/>
            <person name="Lui A."/>
            <person name="MacDonald P.J.P."/>
            <person name="Mehta T."/>
            <person name="Montmayeur A."/>
            <person name="Murphy C."/>
            <person name="Neiman D."/>
            <person name="Pearson M."/>
            <person name="Priest M."/>
            <person name="Roberts A."/>
            <person name="Saif S."/>
            <person name="Shea T."/>
            <person name="Shenoy N."/>
            <person name="Sisk P."/>
            <person name="Stolte C."/>
            <person name="Sykes S."/>
            <person name="White J."/>
            <person name="Yandava C."/>
            <person name="Wortman J."/>
            <person name="Nusbaum C."/>
            <person name="Birren B."/>
        </authorList>
    </citation>
    <scope>NUCLEOTIDE SEQUENCE</scope>
    <source>
        <strain evidence="2">P1A1 Lamole</strain>
    </source>
</reference>
<protein>
    <recommendedName>
        <fullName evidence="5">Replication origin-binding protein domain-containing protein</fullName>
    </recommendedName>
</protein>
<reference evidence="2 4" key="3">
    <citation type="journal article" date="2015" name="BMC Genomics">
        <title>Sex and parasites: genomic and transcriptomic analysis of Microbotryum lychnidis-dioicae, the biotrophic and plant-castrating anther smut fungus.</title>
        <authorList>
            <person name="Perlin M.H."/>
            <person name="Amselem J."/>
            <person name="Fontanillas E."/>
            <person name="Toh S.S."/>
            <person name="Chen Z."/>
            <person name="Goldberg J."/>
            <person name="Duplessis S."/>
            <person name="Henrissat B."/>
            <person name="Young S."/>
            <person name="Zeng Q."/>
            <person name="Aguileta G."/>
            <person name="Petit E."/>
            <person name="Badouin H."/>
            <person name="Andrews J."/>
            <person name="Razeeq D."/>
            <person name="Gabaldon T."/>
            <person name="Quesneville H."/>
            <person name="Giraud T."/>
            <person name="Hood M.E."/>
            <person name="Schultz D.J."/>
            <person name="Cuomo C.A."/>
        </authorList>
    </citation>
    <scope>NUCLEOTIDE SEQUENCE [LARGE SCALE GENOMIC DNA]</scope>
    <source>
        <strain evidence="2">P1A1 Lamole</strain>
        <strain evidence="4">p1A1 Lamole</strain>
    </source>
</reference>
<dbReference type="EMBL" id="GL541931">
    <property type="protein sequence ID" value="KDE02198.1"/>
    <property type="molecule type" value="Genomic_DNA"/>
</dbReference>
<dbReference type="AlphaFoldDB" id="U5HJQ3"/>
<feature type="region of interest" description="Disordered" evidence="1">
    <location>
        <begin position="739"/>
        <end position="759"/>
    </location>
</feature>
<accession>U5HJQ3</accession>
<dbReference type="EnsemblFungi" id="MVLG_07232T0">
    <property type="protein sequence ID" value="MVLG_07232T0"/>
    <property type="gene ID" value="MVLG_07232"/>
</dbReference>